<evidence type="ECO:0000313" key="7">
    <source>
        <dbReference type="Proteomes" id="UP000553459"/>
    </source>
</evidence>
<dbReference type="PANTHER" id="PTHR30417:SF1">
    <property type="entry name" value="N-ACETYLMURAMOYL-L-ALANINE AMIDASE AMID"/>
    <property type="match status" value="1"/>
</dbReference>
<feature type="domain" description="N-acetylmuramoyl-L-alanine amidase" evidence="5">
    <location>
        <begin position="51"/>
        <end position="184"/>
    </location>
</feature>
<dbReference type="SMART" id="SM00644">
    <property type="entry name" value="Ami_2"/>
    <property type="match status" value="1"/>
</dbReference>
<evidence type="ECO:0000259" key="5">
    <source>
        <dbReference type="SMART" id="SM00644"/>
    </source>
</evidence>
<accession>A0A845PTA7</accession>
<reference evidence="6 7" key="1">
    <citation type="submission" date="2019-11" db="EMBL/GenBank/DDBJ databases">
        <title>Characterization of Elizabethkingia argenteiflava sp. nov., isolated from inner surface of Soybean Pods.</title>
        <authorList>
            <person name="Mo S."/>
        </authorList>
    </citation>
    <scope>NUCLEOTIDE SEQUENCE [LARGE SCALE GENOMIC DNA]</scope>
    <source>
        <strain evidence="6 7">YB22</strain>
    </source>
</reference>
<dbReference type="EMBL" id="JAAABJ010000475">
    <property type="protein sequence ID" value="NAW50865.1"/>
    <property type="molecule type" value="Genomic_DNA"/>
</dbReference>
<name>A0A845PTA7_9FLAO</name>
<dbReference type="GO" id="GO:0008745">
    <property type="term" value="F:N-acetylmuramoyl-L-alanine amidase activity"/>
    <property type="evidence" value="ECO:0007669"/>
    <property type="project" value="UniProtKB-EC"/>
</dbReference>
<dbReference type="CDD" id="cd06583">
    <property type="entry name" value="PGRP"/>
    <property type="match status" value="1"/>
</dbReference>
<dbReference type="GO" id="GO:0009254">
    <property type="term" value="P:peptidoglycan turnover"/>
    <property type="evidence" value="ECO:0007669"/>
    <property type="project" value="TreeGrafter"/>
</dbReference>
<dbReference type="InterPro" id="IPR051206">
    <property type="entry name" value="NAMLAA_amidase_2"/>
</dbReference>
<dbReference type="EC" id="3.5.1.28" evidence="2"/>
<evidence type="ECO:0000256" key="4">
    <source>
        <dbReference type="ARBA" id="ARBA00023316"/>
    </source>
</evidence>
<sequence>MKSISLILILLFFTNFIPAQMSTSSPIIRQRPIKLDQKRIDLSLEYMKMHYGIIQKEPTIVPKMIVLHYTEGGTLESNIQYFKAPYLSSRPDLTDGSNLNVSAQFIIDRDGSIYQLLPSNFFARHTIGLNYCAIGVENIGGSKNPLTAAQVNANAYLIRYLSEKYPIEYLIGHSEYFIFRNTRLWKDKNPNYYTQKFDPGEEFMQQLRAKVQDLHLKNQP</sequence>
<evidence type="ECO:0000313" key="6">
    <source>
        <dbReference type="EMBL" id="NAW50865.1"/>
    </source>
</evidence>
<protein>
    <recommendedName>
        <fullName evidence="2">N-acetylmuramoyl-L-alanine amidase</fullName>
        <ecNumber evidence="2">3.5.1.28</ecNumber>
    </recommendedName>
</protein>
<dbReference type="SUPFAM" id="SSF55846">
    <property type="entry name" value="N-acetylmuramoyl-L-alanine amidase-like"/>
    <property type="match status" value="1"/>
</dbReference>
<proteinExistence type="predicted"/>
<comment type="catalytic activity">
    <reaction evidence="1">
        <text>Hydrolyzes the link between N-acetylmuramoyl residues and L-amino acid residues in certain cell-wall glycopeptides.</text>
        <dbReference type="EC" id="3.5.1.28"/>
    </reaction>
</comment>
<keyword evidence="7" id="KW-1185">Reference proteome</keyword>
<dbReference type="GO" id="GO:0009253">
    <property type="term" value="P:peptidoglycan catabolic process"/>
    <property type="evidence" value="ECO:0007669"/>
    <property type="project" value="InterPro"/>
</dbReference>
<organism evidence="6 7">
    <name type="scientific">Elizabethkingia argenteiflava</name>
    <dbReference type="NCBI Taxonomy" id="2681556"/>
    <lineage>
        <taxon>Bacteria</taxon>
        <taxon>Pseudomonadati</taxon>
        <taxon>Bacteroidota</taxon>
        <taxon>Flavobacteriia</taxon>
        <taxon>Flavobacteriales</taxon>
        <taxon>Weeksellaceae</taxon>
        <taxon>Elizabethkingia</taxon>
    </lineage>
</organism>
<dbReference type="InterPro" id="IPR002502">
    <property type="entry name" value="Amidase_domain"/>
</dbReference>
<evidence type="ECO:0000256" key="3">
    <source>
        <dbReference type="ARBA" id="ARBA00022801"/>
    </source>
</evidence>
<dbReference type="InterPro" id="IPR036505">
    <property type="entry name" value="Amidase/PGRP_sf"/>
</dbReference>
<evidence type="ECO:0000256" key="1">
    <source>
        <dbReference type="ARBA" id="ARBA00001561"/>
    </source>
</evidence>
<dbReference type="PANTHER" id="PTHR30417">
    <property type="entry name" value="N-ACETYLMURAMOYL-L-ALANINE AMIDASE AMID"/>
    <property type="match status" value="1"/>
</dbReference>
<dbReference type="Gene3D" id="3.40.80.10">
    <property type="entry name" value="Peptidoglycan recognition protein-like"/>
    <property type="match status" value="1"/>
</dbReference>
<dbReference type="GO" id="GO:0071555">
    <property type="term" value="P:cell wall organization"/>
    <property type="evidence" value="ECO:0007669"/>
    <property type="project" value="UniProtKB-KW"/>
</dbReference>
<evidence type="ECO:0000256" key="2">
    <source>
        <dbReference type="ARBA" id="ARBA00011901"/>
    </source>
</evidence>
<gene>
    <name evidence="6" type="ORF">GNY06_05585</name>
</gene>
<keyword evidence="3" id="KW-0378">Hydrolase</keyword>
<comment type="caution">
    <text evidence="6">The sequence shown here is derived from an EMBL/GenBank/DDBJ whole genome shotgun (WGS) entry which is preliminary data.</text>
</comment>
<keyword evidence="4" id="KW-0961">Cell wall biogenesis/degradation</keyword>
<dbReference type="Proteomes" id="UP000553459">
    <property type="component" value="Unassembled WGS sequence"/>
</dbReference>
<dbReference type="Pfam" id="PF01510">
    <property type="entry name" value="Amidase_2"/>
    <property type="match status" value="1"/>
</dbReference>
<dbReference type="AlphaFoldDB" id="A0A845PTA7"/>